<organism evidence="1 2">
    <name type="scientific">Camellia sinensis</name>
    <name type="common">Tea plant</name>
    <name type="synonym">Thea sinensis</name>
    <dbReference type="NCBI Taxonomy" id="4442"/>
    <lineage>
        <taxon>Eukaryota</taxon>
        <taxon>Viridiplantae</taxon>
        <taxon>Streptophyta</taxon>
        <taxon>Embryophyta</taxon>
        <taxon>Tracheophyta</taxon>
        <taxon>Spermatophyta</taxon>
        <taxon>Magnoliopsida</taxon>
        <taxon>eudicotyledons</taxon>
        <taxon>Gunneridae</taxon>
        <taxon>Pentapetalae</taxon>
        <taxon>asterids</taxon>
        <taxon>Ericales</taxon>
        <taxon>Theaceae</taxon>
        <taxon>Camellia</taxon>
    </lineage>
</organism>
<dbReference type="Proteomes" id="UP000593564">
    <property type="component" value="Unassembled WGS sequence"/>
</dbReference>
<reference evidence="1 2" key="2">
    <citation type="submission" date="2020-07" db="EMBL/GenBank/DDBJ databases">
        <title>Genome assembly of wild tea tree DASZ reveals pedigree and selection history of tea varieties.</title>
        <authorList>
            <person name="Zhang W."/>
        </authorList>
    </citation>
    <scope>NUCLEOTIDE SEQUENCE [LARGE SCALE GENOMIC DNA]</scope>
    <source>
        <strain evidence="2">cv. G240</strain>
        <tissue evidence="1">Leaf</tissue>
    </source>
</reference>
<protein>
    <submittedName>
        <fullName evidence="1">Uncharacterized protein</fullName>
    </submittedName>
</protein>
<gene>
    <name evidence="1" type="ORF">HYC85_025889</name>
</gene>
<sequence>MPSTTSASTNSSLSSNLMKPRDYPSNSYMSTPLINQASLSFFIPSPGIIIGHRVNPCSLLSPSKIKWVSLTDLYLHHVPCPLRQK</sequence>
<accession>A0A7J7G210</accession>
<keyword evidence="2" id="KW-1185">Reference proteome</keyword>
<evidence type="ECO:0000313" key="2">
    <source>
        <dbReference type="Proteomes" id="UP000593564"/>
    </source>
</evidence>
<dbReference type="AlphaFoldDB" id="A0A7J7G210"/>
<name>A0A7J7G210_CAMSI</name>
<dbReference type="EMBL" id="JACBKZ010000013">
    <property type="protein sequence ID" value="KAF5934760.1"/>
    <property type="molecule type" value="Genomic_DNA"/>
</dbReference>
<proteinExistence type="predicted"/>
<comment type="caution">
    <text evidence="1">The sequence shown here is derived from an EMBL/GenBank/DDBJ whole genome shotgun (WGS) entry which is preliminary data.</text>
</comment>
<evidence type="ECO:0000313" key="1">
    <source>
        <dbReference type="EMBL" id="KAF5934760.1"/>
    </source>
</evidence>
<reference evidence="2" key="1">
    <citation type="journal article" date="2020" name="Nat. Commun.">
        <title>Genome assembly of wild tea tree DASZ reveals pedigree and selection history of tea varieties.</title>
        <authorList>
            <person name="Zhang W."/>
            <person name="Zhang Y."/>
            <person name="Qiu H."/>
            <person name="Guo Y."/>
            <person name="Wan H."/>
            <person name="Zhang X."/>
            <person name="Scossa F."/>
            <person name="Alseekh S."/>
            <person name="Zhang Q."/>
            <person name="Wang P."/>
            <person name="Xu L."/>
            <person name="Schmidt M.H."/>
            <person name="Jia X."/>
            <person name="Li D."/>
            <person name="Zhu A."/>
            <person name="Guo F."/>
            <person name="Chen W."/>
            <person name="Ni D."/>
            <person name="Usadel B."/>
            <person name="Fernie A.R."/>
            <person name="Wen W."/>
        </authorList>
    </citation>
    <scope>NUCLEOTIDE SEQUENCE [LARGE SCALE GENOMIC DNA]</scope>
    <source>
        <strain evidence="2">cv. G240</strain>
    </source>
</reference>